<dbReference type="InterPro" id="IPR036291">
    <property type="entry name" value="NAD(P)-bd_dom_sf"/>
</dbReference>
<dbReference type="Gene3D" id="3.40.50.10860">
    <property type="entry name" value="Leucine Dehydrogenase, chain A, domain 1"/>
    <property type="match status" value="1"/>
</dbReference>
<keyword evidence="5 8" id="KW-0560">Oxidoreductase</keyword>
<evidence type="ECO:0000256" key="3">
    <source>
        <dbReference type="ARBA" id="ARBA00022605"/>
    </source>
</evidence>
<feature type="binding site" evidence="8">
    <location>
        <position position="91"/>
    </location>
    <ligand>
        <name>shikimate</name>
        <dbReference type="ChEBI" id="CHEBI:36208"/>
    </ligand>
</feature>
<feature type="active site" description="Proton acceptor" evidence="8">
    <location>
        <position position="70"/>
    </location>
</feature>
<dbReference type="SUPFAM" id="SSF51735">
    <property type="entry name" value="NAD(P)-binding Rossmann-fold domains"/>
    <property type="match status" value="1"/>
</dbReference>
<dbReference type="EC" id="1.1.1.25" evidence="2 8"/>
<name>A0ABN1L899_9GAMM</name>
<evidence type="ECO:0000259" key="11">
    <source>
        <dbReference type="Pfam" id="PF18317"/>
    </source>
</evidence>
<evidence type="ECO:0000256" key="5">
    <source>
        <dbReference type="ARBA" id="ARBA00023002"/>
    </source>
</evidence>
<dbReference type="InterPro" id="IPR006151">
    <property type="entry name" value="Shikm_DH/Glu-tRNA_Rdtase"/>
</dbReference>
<dbReference type="InterPro" id="IPR011342">
    <property type="entry name" value="Shikimate_DH"/>
</dbReference>
<feature type="binding site" evidence="8">
    <location>
        <position position="248"/>
    </location>
    <ligand>
        <name>shikimate</name>
        <dbReference type="ChEBI" id="CHEBI:36208"/>
    </ligand>
</feature>
<keyword evidence="3 8" id="KW-0028">Amino-acid biosynthesis</keyword>
<comment type="similarity">
    <text evidence="8">Belongs to the shikimate dehydrogenase family.</text>
</comment>
<feature type="binding site" evidence="8">
    <location>
        <begin position="154"/>
        <end position="159"/>
    </location>
    <ligand>
        <name>NADP(+)</name>
        <dbReference type="ChEBI" id="CHEBI:58349"/>
    </ligand>
</feature>
<dbReference type="Proteomes" id="UP001500021">
    <property type="component" value="Unassembled WGS sequence"/>
</dbReference>
<dbReference type="CDD" id="cd01065">
    <property type="entry name" value="NAD_bind_Shikimate_DH"/>
    <property type="match status" value="1"/>
</dbReference>
<evidence type="ECO:0000256" key="7">
    <source>
        <dbReference type="ARBA" id="ARBA00049442"/>
    </source>
</evidence>
<dbReference type="EMBL" id="BAAAFA010000006">
    <property type="protein sequence ID" value="GAA0818326.1"/>
    <property type="molecule type" value="Genomic_DNA"/>
</dbReference>
<dbReference type="PANTHER" id="PTHR21089">
    <property type="entry name" value="SHIKIMATE DEHYDROGENASE"/>
    <property type="match status" value="1"/>
</dbReference>
<feature type="domain" description="Shikimate dehydrogenase substrate binding N-terminal" evidence="10">
    <location>
        <begin position="11"/>
        <end position="93"/>
    </location>
</feature>
<comment type="caution">
    <text evidence="12">The sequence shown here is derived from an EMBL/GenBank/DDBJ whole genome shotgun (WGS) entry which is preliminary data.</text>
</comment>
<dbReference type="Pfam" id="PF08501">
    <property type="entry name" value="Shikimate_dh_N"/>
    <property type="match status" value="1"/>
</dbReference>
<feature type="binding site" evidence="8">
    <location>
        <position position="241"/>
    </location>
    <ligand>
        <name>NADP(+)</name>
        <dbReference type="ChEBI" id="CHEBI:58349"/>
    </ligand>
</feature>
<comment type="subunit">
    <text evidence="8">Homodimer.</text>
</comment>
<organism evidence="12 13">
    <name type="scientific">Colwellia asteriadis</name>
    <dbReference type="NCBI Taxonomy" id="517723"/>
    <lineage>
        <taxon>Bacteria</taxon>
        <taxon>Pseudomonadati</taxon>
        <taxon>Pseudomonadota</taxon>
        <taxon>Gammaproteobacteria</taxon>
        <taxon>Alteromonadales</taxon>
        <taxon>Colwelliaceae</taxon>
        <taxon>Colwellia</taxon>
    </lineage>
</organism>
<evidence type="ECO:0000256" key="8">
    <source>
        <dbReference type="HAMAP-Rule" id="MF_00222"/>
    </source>
</evidence>
<feature type="domain" description="SDH C-terminal" evidence="11">
    <location>
        <begin position="241"/>
        <end position="271"/>
    </location>
</feature>
<feature type="binding site" evidence="8">
    <location>
        <position position="217"/>
    </location>
    <ligand>
        <name>NADP(+)</name>
        <dbReference type="ChEBI" id="CHEBI:58349"/>
    </ligand>
</feature>
<feature type="binding site" evidence="8">
    <location>
        <position position="219"/>
    </location>
    <ligand>
        <name>shikimate</name>
        <dbReference type="ChEBI" id="CHEBI:36208"/>
    </ligand>
</feature>
<evidence type="ECO:0000256" key="2">
    <source>
        <dbReference type="ARBA" id="ARBA00012962"/>
    </source>
</evidence>
<dbReference type="InterPro" id="IPR013708">
    <property type="entry name" value="Shikimate_DH-bd_N"/>
</dbReference>
<evidence type="ECO:0000259" key="10">
    <source>
        <dbReference type="Pfam" id="PF08501"/>
    </source>
</evidence>
<comment type="catalytic activity">
    <reaction evidence="7 8">
        <text>shikimate + NADP(+) = 3-dehydroshikimate + NADPH + H(+)</text>
        <dbReference type="Rhea" id="RHEA:17737"/>
        <dbReference type="ChEBI" id="CHEBI:15378"/>
        <dbReference type="ChEBI" id="CHEBI:16630"/>
        <dbReference type="ChEBI" id="CHEBI:36208"/>
        <dbReference type="ChEBI" id="CHEBI:57783"/>
        <dbReference type="ChEBI" id="CHEBI:58349"/>
        <dbReference type="EC" id="1.1.1.25"/>
    </reaction>
</comment>
<dbReference type="PANTHER" id="PTHR21089:SF1">
    <property type="entry name" value="BIFUNCTIONAL 3-DEHYDROQUINATE DEHYDRATASE_SHIKIMATE DEHYDROGENASE, CHLOROPLASTIC"/>
    <property type="match status" value="1"/>
</dbReference>
<dbReference type="InterPro" id="IPR046346">
    <property type="entry name" value="Aminoacid_DH-like_N_sf"/>
</dbReference>
<gene>
    <name evidence="8 12" type="primary">aroE</name>
    <name evidence="12" type="ORF">GCM10009111_20890</name>
</gene>
<dbReference type="Gene3D" id="3.40.50.720">
    <property type="entry name" value="NAD(P)-binding Rossmann-like Domain"/>
    <property type="match status" value="1"/>
</dbReference>
<reference evidence="12 13" key="1">
    <citation type="journal article" date="2019" name="Int. J. Syst. Evol. Microbiol.">
        <title>The Global Catalogue of Microorganisms (GCM) 10K type strain sequencing project: providing services to taxonomists for standard genome sequencing and annotation.</title>
        <authorList>
            <consortium name="The Broad Institute Genomics Platform"/>
            <consortium name="The Broad Institute Genome Sequencing Center for Infectious Disease"/>
            <person name="Wu L."/>
            <person name="Ma J."/>
        </authorList>
    </citation>
    <scope>NUCLEOTIDE SEQUENCE [LARGE SCALE GENOMIC DNA]</scope>
    <source>
        <strain evidence="12 13">JCM 15608</strain>
    </source>
</reference>
<dbReference type="NCBIfam" id="TIGR00507">
    <property type="entry name" value="aroE"/>
    <property type="match status" value="1"/>
</dbReference>
<dbReference type="RefSeq" id="WP_343817379.1">
    <property type="nucleotide sequence ID" value="NZ_BAAAFA010000006.1"/>
</dbReference>
<keyword evidence="6 8" id="KW-0057">Aromatic amino acid biosynthesis</keyword>
<evidence type="ECO:0000256" key="4">
    <source>
        <dbReference type="ARBA" id="ARBA00022857"/>
    </source>
</evidence>
<evidence type="ECO:0000313" key="12">
    <source>
        <dbReference type="EMBL" id="GAA0818326.1"/>
    </source>
</evidence>
<feature type="binding site" evidence="8">
    <location>
        <begin position="19"/>
        <end position="21"/>
    </location>
    <ligand>
        <name>shikimate</name>
        <dbReference type="ChEBI" id="CHEBI:36208"/>
    </ligand>
</feature>
<evidence type="ECO:0000256" key="6">
    <source>
        <dbReference type="ARBA" id="ARBA00023141"/>
    </source>
</evidence>
<accession>A0ABN1L899</accession>
<keyword evidence="13" id="KW-1185">Reference proteome</keyword>
<dbReference type="Pfam" id="PF01488">
    <property type="entry name" value="Shikimate_DH"/>
    <property type="match status" value="1"/>
</dbReference>
<dbReference type="InterPro" id="IPR022893">
    <property type="entry name" value="Shikimate_DH_fam"/>
</dbReference>
<dbReference type="SUPFAM" id="SSF53223">
    <property type="entry name" value="Aminoacid dehydrogenase-like, N-terminal domain"/>
    <property type="match status" value="1"/>
</dbReference>
<proteinExistence type="inferred from homology"/>
<comment type="pathway">
    <text evidence="1 8">Metabolic intermediate biosynthesis; chorismate biosynthesis; chorismate from D-erythrose 4-phosphate and phosphoenolpyruvate: step 4/7.</text>
</comment>
<comment type="function">
    <text evidence="8">Involved in the biosynthesis of the chorismate, which leads to the biosynthesis of aromatic amino acids. Catalyzes the reversible NADPH linked reduction of 3-dehydroshikimate (DHSA) to yield shikimate (SA).</text>
</comment>
<sequence>MEPSNLDKYCVFGNPIAQSRSPFIHHAFAVATNKKISYQAKFVELGEFTSAIQTFIKEGGKGANVTAPFKEEALRIADHLTERARLAGAVNTLTIKDGKIYGDNTDGEGLVQDLIRNNIILENSRILLLGAGGAAKGVILPLLSQSPKSITIANRTLSKASELCQQFNNDKLFSCELTEESAQPFDIIINATSASLSGQTFTLSSSIIASHTACYDMVYGKAKTPFILWAEKHSANKKLDGLGMLVGQAAESFQLWHSTKPEVDPVINKLRQSLKSES</sequence>
<keyword evidence="4 8" id="KW-0521">NADP</keyword>
<evidence type="ECO:0000256" key="1">
    <source>
        <dbReference type="ARBA" id="ARBA00004871"/>
    </source>
</evidence>
<feature type="binding site" evidence="8">
    <location>
        <position position="82"/>
    </location>
    <ligand>
        <name>NADP(+)</name>
        <dbReference type="ChEBI" id="CHEBI:58349"/>
    </ligand>
</feature>
<feature type="binding site" evidence="8">
    <location>
        <position position="66"/>
    </location>
    <ligand>
        <name>shikimate</name>
        <dbReference type="ChEBI" id="CHEBI:36208"/>
    </ligand>
</feature>
<dbReference type="HAMAP" id="MF_00222">
    <property type="entry name" value="Shikimate_DH_AroE"/>
    <property type="match status" value="1"/>
</dbReference>
<dbReference type="NCBIfam" id="NF001310">
    <property type="entry name" value="PRK00258.1-2"/>
    <property type="match status" value="1"/>
</dbReference>
<dbReference type="Pfam" id="PF18317">
    <property type="entry name" value="SDH_C"/>
    <property type="match status" value="1"/>
</dbReference>
<evidence type="ECO:0000313" key="13">
    <source>
        <dbReference type="Proteomes" id="UP001500021"/>
    </source>
</evidence>
<feature type="domain" description="Quinate/shikimate 5-dehydrogenase/glutamyl-tRNA reductase" evidence="9">
    <location>
        <begin position="121"/>
        <end position="195"/>
    </location>
</feature>
<dbReference type="InterPro" id="IPR041121">
    <property type="entry name" value="SDH_C"/>
</dbReference>
<evidence type="ECO:0000259" key="9">
    <source>
        <dbReference type="Pfam" id="PF01488"/>
    </source>
</evidence>
<feature type="binding site" evidence="8">
    <location>
        <begin position="130"/>
        <end position="134"/>
    </location>
    <ligand>
        <name>NADP(+)</name>
        <dbReference type="ChEBI" id="CHEBI:58349"/>
    </ligand>
</feature>
<feature type="binding site" evidence="8">
    <location>
        <position position="106"/>
    </location>
    <ligand>
        <name>shikimate</name>
        <dbReference type="ChEBI" id="CHEBI:36208"/>
    </ligand>
</feature>
<protein>
    <recommendedName>
        <fullName evidence="2 8">Shikimate dehydrogenase (NADP(+))</fullName>
        <shortName evidence="8">SDH</shortName>
        <ecNumber evidence="2 8">1.1.1.25</ecNumber>
    </recommendedName>
</protein>